<comment type="caution">
    <text evidence="1">The sequence shown here is derived from an EMBL/GenBank/DDBJ whole genome shotgun (WGS) entry which is preliminary data.</text>
</comment>
<protein>
    <submittedName>
        <fullName evidence="1">Uncharacterized protein</fullName>
    </submittedName>
</protein>
<name>A0A0F9I1U5_9ZZZZ</name>
<organism evidence="1">
    <name type="scientific">marine sediment metagenome</name>
    <dbReference type="NCBI Taxonomy" id="412755"/>
    <lineage>
        <taxon>unclassified sequences</taxon>
        <taxon>metagenomes</taxon>
        <taxon>ecological metagenomes</taxon>
    </lineage>
</organism>
<proteinExistence type="predicted"/>
<sequence>MQAIDERGMMVRLEDIPEGSTAFVSYVAGRKAKPRAVAEAERHTRGQPRRYFFGQVSSVWQNRFGEWCMTLFAENRDTIRDGVRFKGGYRTFNPSLGSLIVLELI</sequence>
<gene>
    <name evidence="1" type="ORF">LCGC14_1931290</name>
</gene>
<evidence type="ECO:0000313" key="1">
    <source>
        <dbReference type="EMBL" id="KKL87775.1"/>
    </source>
</evidence>
<reference evidence="1" key="1">
    <citation type="journal article" date="2015" name="Nature">
        <title>Complex archaea that bridge the gap between prokaryotes and eukaryotes.</title>
        <authorList>
            <person name="Spang A."/>
            <person name="Saw J.H."/>
            <person name="Jorgensen S.L."/>
            <person name="Zaremba-Niedzwiedzka K."/>
            <person name="Martijn J."/>
            <person name="Lind A.E."/>
            <person name="van Eijk R."/>
            <person name="Schleper C."/>
            <person name="Guy L."/>
            <person name="Ettema T.J."/>
        </authorList>
    </citation>
    <scope>NUCLEOTIDE SEQUENCE</scope>
</reference>
<dbReference type="EMBL" id="LAZR01020742">
    <property type="protein sequence ID" value="KKL87775.1"/>
    <property type="molecule type" value="Genomic_DNA"/>
</dbReference>
<dbReference type="AlphaFoldDB" id="A0A0F9I1U5"/>
<feature type="non-terminal residue" evidence="1">
    <location>
        <position position="105"/>
    </location>
</feature>
<accession>A0A0F9I1U5</accession>